<dbReference type="Pfam" id="PF00293">
    <property type="entry name" value="NUDIX"/>
    <property type="match status" value="1"/>
</dbReference>
<dbReference type="GO" id="GO:0046872">
    <property type="term" value="F:metal ion binding"/>
    <property type="evidence" value="ECO:0007669"/>
    <property type="project" value="UniProtKB-KW"/>
</dbReference>
<evidence type="ECO:0000259" key="7">
    <source>
        <dbReference type="PROSITE" id="PS51462"/>
    </source>
</evidence>
<evidence type="ECO:0000256" key="2">
    <source>
        <dbReference type="ARBA" id="ARBA00001946"/>
    </source>
</evidence>
<proteinExistence type="predicted"/>
<keyword evidence="3" id="KW-0479">Metal-binding</keyword>
<dbReference type="PANTHER" id="PTHR12992:SF11">
    <property type="entry name" value="MITOCHONDRIAL COENZYME A DIPHOSPHATASE NUDT8"/>
    <property type="match status" value="1"/>
</dbReference>
<comment type="cofactor">
    <cofactor evidence="1">
        <name>Mn(2+)</name>
        <dbReference type="ChEBI" id="CHEBI:29035"/>
    </cofactor>
</comment>
<evidence type="ECO:0000313" key="9">
    <source>
        <dbReference type="Proteomes" id="UP000244162"/>
    </source>
</evidence>
<dbReference type="EMBL" id="NWBU01000004">
    <property type="protein sequence ID" value="PTQ13012.1"/>
    <property type="molecule type" value="Genomic_DNA"/>
</dbReference>
<dbReference type="Gene3D" id="3.90.79.10">
    <property type="entry name" value="Nucleoside Triphosphate Pyrophosphohydrolase"/>
    <property type="match status" value="1"/>
</dbReference>
<comment type="caution">
    <text evidence="8">The sequence shown here is derived from an EMBL/GenBank/DDBJ whole genome shotgun (WGS) entry which is preliminary data.</text>
</comment>
<comment type="cofactor">
    <cofactor evidence="2">
        <name>Mg(2+)</name>
        <dbReference type="ChEBI" id="CHEBI:18420"/>
    </cofactor>
</comment>
<feature type="domain" description="Nudix hydrolase" evidence="7">
    <location>
        <begin position="35"/>
        <end position="166"/>
    </location>
</feature>
<keyword evidence="4" id="KW-0378">Hydrolase</keyword>
<dbReference type="Proteomes" id="UP000244162">
    <property type="component" value="Unassembled WGS sequence"/>
</dbReference>
<dbReference type="InterPro" id="IPR015797">
    <property type="entry name" value="NUDIX_hydrolase-like_dom_sf"/>
</dbReference>
<evidence type="ECO:0000256" key="1">
    <source>
        <dbReference type="ARBA" id="ARBA00001936"/>
    </source>
</evidence>
<dbReference type="SUPFAM" id="SSF55811">
    <property type="entry name" value="Nudix"/>
    <property type="match status" value="1"/>
</dbReference>
<dbReference type="InterPro" id="IPR045121">
    <property type="entry name" value="CoAse"/>
</dbReference>
<dbReference type="CDD" id="cd03426">
    <property type="entry name" value="NUDIX_CoAse_Nudt7"/>
    <property type="match status" value="1"/>
</dbReference>
<evidence type="ECO:0000256" key="3">
    <source>
        <dbReference type="ARBA" id="ARBA00022723"/>
    </source>
</evidence>
<evidence type="ECO:0000256" key="4">
    <source>
        <dbReference type="ARBA" id="ARBA00022801"/>
    </source>
</evidence>
<evidence type="ECO:0000256" key="5">
    <source>
        <dbReference type="ARBA" id="ARBA00022842"/>
    </source>
</evidence>
<dbReference type="OrthoDB" id="9802805at2"/>
<dbReference type="InterPro" id="IPR000086">
    <property type="entry name" value="NUDIX_hydrolase_dom"/>
</dbReference>
<dbReference type="AlphaFoldDB" id="A0A2T5G1J8"/>
<keyword evidence="5" id="KW-0460">Magnesium</keyword>
<protein>
    <submittedName>
        <fullName evidence="8">CoA pyrophosphatase</fullName>
    </submittedName>
</protein>
<dbReference type="GO" id="GO:0010945">
    <property type="term" value="F:coenzyme A diphosphatase activity"/>
    <property type="evidence" value="ECO:0007669"/>
    <property type="project" value="InterPro"/>
</dbReference>
<dbReference type="RefSeq" id="WP_107966248.1">
    <property type="nucleotide sequence ID" value="NZ_NWBU01000004.1"/>
</dbReference>
<keyword evidence="6" id="KW-0464">Manganese</keyword>
<name>A0A2T5G1J8_9SPHN</name>
<evidence type="ECO:0000313" key="8">
    <source>
        <dbReference type="EMBL" id="PTQ13012.1"/>
    </source>
</evidence>
<keyword evidence="9" id="KW-1185">Reference proteome</keyword>
<dbReference type="PANTHER" id="PTHR12992">
    <property type="entry name" value="NUDIX HYDROLASE"/>
    <property type="match status" value="1"/>
</dbReference>
<sequence length="199" mass="21444">MTLAGRLRAALDAGAARGPAPFPGDFDNLVEPGMPHVPAAVLMPITDRPAPGVLLTLRNANLRRHAGQVAFPGGRLDPADAGPVAAALREAEEEIGLPPALVEVAGIADRYRTGTGYDITPVVGVVPPDLPLLPQESEVAAIFEVPLDYLLDPAMRVERTAIWQGRERRYFEIMWKERRIWGVTAAMIANLAHRLLPVA</sequence>
<reference evidence="8 9" key="1">
    <citation type="submission" date="2017-09" db="EMBL/GenBank/DDBJ databases">
        <title>Sphingomonas panjinensis sp.nov., isolated from oil-contaminated soil.</title>
        <authorList>
            <person name="Wang L."/>
            <person name="Chen L."/>
        </authorList>
    </citation>
    <scope>NUCLEOTIDE SEQUENCE [LARGE SCALE GENOMIC DNA]</scope>
    <source>
        <strain evidence="8 9">FW-11</strain>
    </source>
</reference>
<organism evidence="8 9">
    <name type="scientific">Sphingomonas oleivorans</name>
    <dbReference type="NCBI Taxonomy" id="1735121"/>
    <lineage>
        <taxon>Bacteria</taxon>
        <taxon>Pseudomonadati</taxon>
        <taxon>Pseudomonadota</taxon>
        <taxon>Alphaproteobacteria</taxon>
        <taxon>Sphingomonadales</taxon>
        <taxon>Sphingomonadaceae</taxon>
        <taxon>Sphingomonas</taxon>
    </lineage>
</organism>
<gene>
    <name evidence="8" type="ORF">CLG96_02385</name>
</gene>
<accession>A0A2T5G1J8</accession>
<dbReference type="PROSITE" id="PS51462">
    <property type="entry name" value="NUDIX"/>
    <property type="match status" value="1"/>
</dbReference>
<evidence type="ECO:0000256" key="6">
    <source>
        <dbReference type="ARBA" id="ARBA00023211"/>
    </source>
</evidence>
<dbReference type="NCBIfam" id="NF007980">
    <property type="entry name" value="PRK10707.1"/>
    <property type="match status" value="1"/>
</dbReference>